<organism evidence="3 4">
    <name type="scientific">Parachitinimonas caeni</name>
    <dbReference type="NCBI Taxonomy" id="3031301"/>
    <lineage>
        <taxon>Bacteria</taxon>
        <taxon>Pseudomonadati</taxon>
        <taxon>Pseudomonadota</taxon>
        <taxon>Betaproteobacteria</taxon>
        <taxon>Neisseriales</taxon>
        <taxon>Chitinibacteraceae</taxon>
        <taxon>Parachitinimonas</taxon>
    </lineage>
</organism>
<keyword evidence="2" id="KW-0472">Membrane</keyword>
<evidence type="ECO:0000313" key="3">
    <source>
        <dbReference type="EMBL" id="MDK2125162.1"/>
    </source>
</evidence>
<comment type="caution">
    <text evidence="3">The sequence shown here is derived from an EMBL/GenBank/DDBJ whole genome shotgun (WGS) entry which is preliminary data.</text>
</comment>
<protein>
    <submittedName>
        <fullName evidence="3">DotA/TraY family protein</fullName>
    </submittedName>
</protein>
<feature type="compositionally biased region" description="Polar residues" evidence="1">
    <location>
        <begin position="891"/>
        <end position="907"/>
    </location>
</feature>
<feature type="transmembrane region" description="Helical" evidence="2">
    <location>
        <begin position="50"/>
        <end position="71"/>
    </location>
</feature>
<gene>
    <name evidence="3" type="ORF">PZA18_13990</name>
</gene>
<accession>A0ABT7DYM7</accession>
<feature type="compositionally biased region" description="Low complexity" evidence="1">
    <location>
        <begin position="324"/>
        <end position="337"/>
    </location>
</feature>
<feature type="transmembrane region" description="Helical" evidence="2">
    <location>
        <begin position="92"/>
        <end position="117"/>
    </location>
</feature>
<proteinExistence type="predicted"/>
<reference evidence="3" key="1">
    <citation type="submission" date="2023-03" db="EMBL/GenBank/DDBJ databases">
        <title>Chitinimonas shenzhenensis gen. nov., sp. nov., a novel member of family Burkholderiaceae isolated from activated sludge collected in Shen Zhen, China.</title>
        <authorList>
            <person name="Wang X."/>
        </authorList>
    </citation>
    <scope>NUCLEOTIDE SEQUENCE</scope>
    <source>
        <strain evidence="3">DQS-5</strain>
    </source>
</reference>
<evidence type="ECO:0000256" key="1">
    <source>
        <dbReference type="SAM" id="MobiDB-lite"/>
    </source>
</evidence>
<dbReference type="EMBL" id="JARRAF010000016">
    <property type="protein sequence ID" value="MDK2125162.1"/>
    <property type="molecule type" value="Genomic_DNA"/>
</dbReference>
<evidence type="ECO:0000313" key="4">
    <source>
        <dbReference type="Proteomes" id="UP001172778"/>
    </source>
</evidence>
<dbReference type="Proteomes" id="UP001172778">
    <property type="component" value="Unassembled WGS sequence"/>
</dbReference>
<dbReference type="InterPro" id="IPR027628">
    <property type="entry name" value="DotA_TraY"/>
</dbReference>
<sequence>MFNPDKDDPSLQMLRDIFGTVIDRLLENAGNAGDGTVTVLGAMFGVFNSGLLLVGSMIITYVLIIGVANTANDGEAMGRSWSAVWTPLRMALGASMLLPTASGFSLIQIGLLQVVIWSVGLANDVYRTGLDTYAKTYQYDPVSLDLPTIGARDAVMAVFRSEICRWSINYGYNASVARLNNDITNPNDLLGNWASVRWADDRISQGIPTSLSGGTPICGKMIFSSPNKDKGKVTSGPSNPVSTLLEDTLGFYLPGSELDSQVFLFRQLIRAKQSYATQTMLDSVQSYSAYVFDAYLPVIMPGYVGQSAPSGPGGSGGSTEKCLSTTSSGGTSKPGNTTRVDVAELNCIAQRYERALSGDWQLAEVDLGPLQVQVKAPIIPELQKYWSKKLSASSSSGGSRSRMPEGYGWADDLAAKGWSRAGGWNLQLAAIQNAIQGEFRLKLAQTRPNFQRLPIDPSRQFVETSYETITNAIISQANNEYLQKPPQAKLELKLSSDKGKLGLDMKVIPAAADFLARDVIASGDVEFALKQYSSAMGESMTRWLIHSLVGEKNVLDRLKLVGDVVLQYSEAAMLAKLSLATQAGGATVNAMTQAGMPGTQAAGNQYQVLSSAAFPMLDRLTEWGLLVGYYFSIYLPMLPYAIFTIGVVGWLVAVIKAVAATPLWAMMHLTPSQGSFIGGQQQGYLMIFALFSRPSLMIFGLFTSIVLVDTVVGYINSVFIQIMAANTAGSWFGPLSILLYLLAYGMLLMPVLYMLFALPQTLPDHILRWIGAGIPDLGESAASSRMQSGAQGVVHRAQGVMSAMNSNRAGGGQRAAAGGAASGAGAGRPPKGRSESDSLPPQGDLEGVGGQGTIDQRANAQADMAPASGSPPTPSAAGGGGSAGIEGQYEGSHTPSAGASNPSSSDNRPARAGSDIEDGASTVTGQQRPRASHNELETGDSNPVHDQADHYPARTTGESSDRHIGQVGSDAPIEGQQGPASQKRDPNQRRGPDESGVRRSSRPNEAGIPLEVAGAPASGAPEDTMPPSPSRPPSPANPRDLEMQPTTPPSPSPASTLEERQPSEPPPSPARDQHQIEGQGGNRHHDRR</sequence>
<keyword evidence="2" id="KW-1133">Transmembrane helix</keyword>
<dbReference type="RefSeq" id="WP_284101475.1">
    <property type="nucleotide sequence ID" value="NZ_JARRAF010000016.1"/>
</dbReference>
<keyword evidence="4" id="KW-1185">Reference proteome</keyword>
<name>A0ABT7DYM7_9NEIS</name>
<feature type="compositionally biased region" description="Basic and acidic residues" evidence="1">
    <location>
        <begin position="982"/>
        <end position="997"/>
    </location>
</feature>
<feature type="region of interest" description="Disordered" evidence="1">
    <location>
        <begin position="804"/>
        <end position="1088"/>
    </location>
</feature>
<feature type="transmembrane region" description="Helical" evidence="2">
    <location>
        <begin position="637"/>
        <end position="659"/>
    </location>
</feature>
<feature type="compositionally biased region" description="Pro residues" evidence="1">
    <location>
        <begin position="1024"/>
        <end position="1036"/>
    </location>
</feature>
<feature type="transmembrane region" description="Helical" evidence="2">
    <location>
        <begin position="737"/>
        <end position="758"/>
    </location>
</feature>
<keyword evidence="2" id="KW-0812">Transmembrane</keyword>
<evidence type="ECO:0000256" key="2">
    <source>
        <dbReference type="SAM" id="Phobius"/>
    </source>
</evidence>
<feature type="transmembrane region" description="Helical" evidence="2">
    <location>
        <begin position="696"/>
        <end position="717"/>
    </location>
</feature>
<feature type="region of interest" description="Disordered" evidence="1">
    <location>
        <begin position="308"/>
        <end position="337"/>
    </location>
</feature>
<dbReference type="NCBIfam" id="TIGR04346">
    <property type="entry name" value="DotA_TraY"/>
    <property type="match status" value="2"/>
</dbReference>